<keyword evidence="4 7" id="KW-0238">DNA-binding</keyword>
<dbReference type="STRING" id="406100.SAMN04488052_103300"/>
<dbReference type="Gene3D" id="1.10.10.10">
    <property type="entry name" value="Winged helix-like DNA-binding domain superfamily/Winged helix DNA-binding domain"/>
    <property type="match status" value="1"/>
</dbReference>
<sequence length="219" mass="24352">MRVLVVEDDEHLAQGVVATLEAGGYAVDWIADGAAADTVLRTELYDLVLLDLTLPTTDGMQILRRLRDRRQAVPVLVMTARGDLDERVRGLDLGADDYIVKPFDVAELEARTRALIRRSHGRSDSVIEHGALVFDAAGRRLLVDGEEFQLPRRELNVLEILLMRAGKVVSKEQIASHLFSFDDEAGPNAIEIYVHRLRKKLACAGISIRTVRGLGYLLE</sequence>
<evidence type="ECO:0000313" key="10">
    <source>
        <dbReference type="EMBL" id="SEO83977.1"/>
    </source>
</evidence>
<dbReference type="InterPro" id="IPR011006">
    <property type="entry name" value="CheY-like_superfamily"/>
</dbReference>
<dbReference type="GO" id="GO:0005829">
    <property type="term" value="C:cytosol"/>
    <property type="evidence" value="ECO:0007669"/>
    <property type="project" value="TreeGrafter"/>
</dbReference>
<dbReference type="SUPFAM" id="SSF52172">
    <property type="entry name" value="CheY-like"/>
    <property type="match status" value="1"/>
</dbReference>
<organism evidence="10 11">
    <name type="scientific">Aquisalimonas asiatica</name>
    <dbReference type="NCBI Taxonomy" id="406100"/>
    <lineage>
        <taxon>Bacteria</taxon>
        <taxon>Pseudomonadati</taxon>
        <taxon>Pseudomonadota</taxon>
        <taxon>Gammaproteobacteria</taxon>
        <taxon>Chromatiales</taxon>
        <taxon>Ectothiorhodospiraceae</taxon>
        <taxon>Aquisalimonas</taxon>
    </lineage>
</organism>
<keyword evidence="11" id="KW-1185">Reference proteome</keyword>
<dbReference type="Gene3D" id="6.10.250.690">
    <property type="match status" value="1"/>
</dbReference>
<dbReference type="PANTHER" id="PTHR48111:SF67">
    <property type="entry name" value="TRANSCRIPTIONAL REGULATORY PROTEIN TCTD"/>
    <property type="match status" value="1"/>
</dbReference>
<evidence type="ECO:0000256" key="2">
    <source>
        <dbReference type="ARBA" id="ARBA00023012"/>
    </source>
</evidence>
<protein>
    <submittedName>
        <fullName evidence="10">Two-component system, OmpR family, response regulator</fullName>
    </submittedName>
</protein>
<evidence type="ECO:0000256" key="1">
    <source>
        <dbReference type="ARBA" id="ARBA00022553"/>
    </source>
</evidence>
<dbReference type="RefSeq" id="WP_091642712.1">
    <property type="nucleotide sequence ID" value="NZ_FOEG01000003.1"/>
</dbReference>
<feature type="modified residue" description="4-aspartylphosphate" evidence="6">
    <location>
        <position position="51"/>
    </location>
</feature>
<dbReference type="GO" id="GO:0000976">
    <property type="term" value="F:transcription cis-regulatory region binding"/>
    <property type="evidence" value="ECO:0007669"/>
    <property type="project" value="TreeGrafter"/>
</dbReference>
<feature type="domain" description="OmpR/PhoB-type" evidence="9">
    <location>
        <begin position="124"/>
        <end position="219"/>
    </location>
</feature>
<dbReference type="SMART" id="SM00862">
    <property type="entry name" value="Trans_reg_C"/>
    <property type="match status" value="1"/>
</dbReference>
<dbReference type="GO" id="GO:0006355">
    <property type="term" value="P:regulation of DNA-templated transcription"/>
    <property type="evidence" value="ECO:0007669"/>
    <property type="project" value="InterPro"/>
</dbReference>
<feature type="DNA-binding region" description="OmpR/PhoB-type" evidence="7">
    <location>
        <begin position="124"/>
        <end position="219"/>
    </location>
</feature>
<dbReference type="GO" id="GO:0032993">
    <property type="term" value="C:protein-DNA complex"/>
    <property type="evidence" value="ECO:0007669"/>
    <property type="project" value="TreeGrafter"/>
</dbReference>
<dbReference type="FunFam" id="3.40.50.2300:FF:000002">
    <property type="entry name" value="DNA-binding response regulator PhoP"/>
    <property type="match status" value="1"/>
</dbReference>
<dbReference type="SMART" id="SM00448">
    <property type="entry name" value="REC"/>
    <property type="match status" value="1"/>
</dbReference>
<dbReference type="PROSITE" id="PS51755">
    <property type="entry name" value="OMPR_PHOB"/>
    <property type="match status" value="1"/>
</dbReference>
<dbReference type="CDD" id="cd17624">
    <property type="entry name" value="REC_OmpR_PmrA-like"/>
    <property type="match status" value="1"/>
</dbReference>
<dbReference type="AlphaFoldDB" id="A0A1H8SZ89"/>
<keyword evidence="2" id="KW-0902">Two-component regulatory system</keyword>
<dbReference type="InterPro" id="IPR039420">
    <property type="entry name" value="WalR-like"/>
</dbReference>
<dbReference type="PROSITE" id="PS50110">
    <property type="entry name" value="RESPONSE_REGULATORY"/>
    <property type="match status" value="1"/>
</dbReference>
<evidence type="ECO:0000259" key="8">
    <source>
        <dbReference type="PROSITE" id="PS50110"/>
    </source>
</evidence>
<reference evidence="10 11" key="1">
    <citation type="submission" date="2016-10" db="EMBL/GenBank/DDBJ databases">
        <authorList>
            <person name="de Groot N.N."/>
        </authorList>
    </citation>
    <scope>NUCLEOTIDE SEQUENCE [LARGE SCALE GENOMIC DNA]</scope>
    <source>
        <strain evidence="10 11">CGMCC 1.6291</strain>
    </source>
</reference>
<proteinExistence type="predicted"/>
<gene>
    <name evidence="10" type="ORF">SAMN04488052_103300</name>
</gene>
<dbReference type="EMBL" id="FOEG01000003">
    <property type="protein sequence ID" value="SEO83977.1"/>
    <property type="molecule type" value="Genomic_DNA"/>
</dbReference>
<evidence type="ECO:0000259" key="9">
    <source>
        <dbReference type="PROSITE" id="PS51755"/>
    </source>
</evidence>
<dbReference type="Pfam" id="PF00486">
    <property type="entry name" value="Trans_reg_C"/>
    <property type="match status" value="1"/>
</dbReference>
<dbReference type="InterPro" id="IPR001789">
    <property type="entry name" value="Sig_transdc_resp-reg_receiver"/>
</dbReference>
<name>A0A1H8SZ89_9GAMM</name>
<keyword evidence="3" id="KW-0805">Transcription regulation</keyword>
<evidence type="ECO:0000256" key="7">
    <source>
        <dbReference type="PROSITE-ProRule" id="PRU01091"/>
    </source>
</evidence>
<accession>A0A1H8SZ89</accession>
<keyword evidence="5" id="KW-0804">Transcription</keyword>
<evidence type="ECO:0000256" key="4">
    <source>
        <dbReference type="ARBA" id="ARBA00023125"/>
    </source>
</evidence>
<dbReference type="GO" id="GO:0000156">
    <property type="term" value="F:phosphorelay response regulator activity"/>
    <property type="evidence" value="ECO:0007669"/>
    <property type="project" value="TreeGrafter"/>
</dbReference>
<evidence type="ECO:0000313" key="11">
    <source>
        <dbReference type="Proteomes" id="UP000199657"/>
    </source>
</evidence>
<dbReference type="InterPro" id="IPR036388">
    <property type="entry name" value="WH-like_DNA-bd_sf"/>
</dbReference>
<dbReference type="CDD" id="cd00383">
    <property type="entry name" value="trans_reg_C"/>
    <property type="match status" value="1"/>
</dbReference>
<dbReference type="InterPro" id="IPR001867">
    <property type="entry name" value="OmpR/PhoB-type_DNA-bd"/>
</dbReference>
<evidence type="ECO:0000256" key="5">
    <source>
        <dbReference type="ARBA" id="ARBA00023163"/>
    </source>
</evidence>
<feature type="domain" description="Response regulatory" evidence="8">
    <location>
        <begin position="2"/>
        <end position="116"/>
    </location>
</feature>
<keyword evidence="1 6" id="KW-0597">Phosphoprotein</keyword>
<dbReference type="Gene3D" id="3.40.50.2300">
    <property type="match status" value="1"/>
</dbReference>
<evidence type="ECO:0000256" key="3">
    <source>
        <dbReference type="ARBA" id="ARBA00023015"/>
    </source>
</evidence>
<dbReference type="OrthoDB" id="9802426at2"/>
<dbReference type="Proteomes" id="UP000199657">
    <property type="component" value="Unassembled WGS sequence"/>
</dbReference>
<dbReference type="Pfam" id="PF00072">
    <property type="entry name" value="Response_reg"/>
    <property type="match status" value="1"/>
</dbReference>
<dbReference type="PANTHER" id="PTHR48111">
    <property type="entry name" value="REGULATOR OF RPOS"/>
    <property type="match status" value="1"/>
</dbReference>
<evidence type="ECO:0000256" key="6">
    <source>
        <dbReference type="PROSITE-ProRule" id="PRU00169"/>
    </source>
</evidence>